<evidence type="ECO:0000259" key="17">
    <source>
        <dbReference type="PROSITE" id="PS50886"/>
    </source>
</evidence>
<sequence length="106" mass="11702">MITIDDFKKIELKTARVIMAERIEGSEKLLKLKVSLGAEERQILAGISKQYEPEELVGKNIVIVANLEPRMMMGLESQGMVLAASDGNEISVLTTMRDISPGAEIR</sequence>
<evidence type="ECO:0000256" key="8">
    <source>
        <dbReference type="ARBA" id="ARBA00022598"/>
    </source>
</evidence>
<dbReference type="EC" id="6.1.1.10" evidence="4"/>
<dbReference type="InterPro" id="IPR002547">
    <property type="entry name" value="tRNA-bd_dom"/>
</dbReference>
<keyword evidence="9" id="KW-0547">Nucleotide-binding</keyword>
<evidence type="ECO:0000256" key="11">
    <source>
        <dbReference type="ARBA" id="ARBA00022884"/>
    </source>
</evidence>
<evidence type="ECO:0000256" key="2">
    <source>
        <dbReference type="ARBA" id="ARBA00004496"/>
    </source>
</evidence>
<dbReference type="SUPFAM" id="SSF50249">
    <property type="entry name" value="Nucleic acid-binding proteins"/>
    <property type="match status" value="1"/>
</dbReference>
<dbReference type="InterPro" id="IPR012340">
    <property type="entry name" value="NA-bd_OB-fold"/>
</dbReference>
<keyword evidence="8" id="KW-0436">Ligase</keyword>
<comment type="catalytic activity">
    <reaction evidence="15">
        <text>tRNA(Met) + L-methionine + ATP = L-methionyl-tRNA(Met) + AMP + diphosphate</text>
        <dbReference type="Rhea" id="RHEA:13481"/>
        <dbReference type="Rhea" id="RHEA-COMP:9667"/>
        <dbReference type="Rhea" id="RHEA-COMP:9698"/>
        <dbReference type="ChEBI" id="CHEBI:30616"/>
        <dbReference type="ChEBI" id="CHEBI:33019"/>
        <dbReference type="ChEBI" id="CHEBI:57844"/>
        <dbReference type="ChEBI" id="CHEBI:78442"/>
        <dbReference type="ChEBI" id="CHEBI:78530"/>
        <dbReference type="ChEBI" id="CHEBI:456215"/>
        <dbReference type="EC" id="6.1.1.10"/>
    </reaction>
</comment>
<evidence type="ECO:0000256" key="1">
    <source>
        <dbReference type="ARBA" id="ARBA00003314"/>
    </source>
</evidence>
<reference evidence="18 19" key="1">
    <citation type="journal article" date="2015" name="Nature">
        <title>rRNA introns, odd ribosomes, and small enigmatic genomes across a large radiation of phyla.</title>
        <authorList>
            <person name="Brown C.T."/>
            <person name="Hug L.A."/>
            <person name="Thomas B.C."/>
            <person name="Sharon I."/>
            <person name="Castelle C.J."/>
            <person name="Singh A."/>
            <person name="Wilkins M.J."/>
            <person name="Williams K.H."/>
            <person name="Banfield J.F."/>
        </authorList>
    </citation>
    <scope>NUCLEOTIDE SEQUENCE [LARGE SCALE GENOMIC DNA]</scope>
</reference>
<evidence type="ECO:0000256" key="4">
    <source>
        <dbReference type="ARBA" id="ARBA00012838"/>
    </source>
</evidence>
<dbReference type="GO" id="GO:0006431">
    <property type="term" value="P:methionyl-tRNA aminoacylation"/>
    <property type="evidence" value="ECO:0007669"/>
    <property type="project" value="InterPro"/>
</dbReference>
<evidence type="ECO:0000256" key="10">
    <source>
        <dbReference type="ARBA" id="ARBA00022840"/>
    </source>
</evidence>
<evidence type="ECO:0000256" key="13">
    <source>
        <dbReference type="ARBA" id="ARBA00023146"/>
    </source>
</evidence>
<dbReference type="FunFam" id="2.40.50.140:FF:000042">
    <property type="entry name" value="Methionine--tRNA ligase"/>
    <property type="match status" value="1"/>
</dbReference>
<evidence type="ECO:0000256" key="5">
    <source>
        <dbReference type="ARBA" id="ARBA00018753"/>
    </source>
</evidence>
<keyword evidence="10" id="KW-0067">ATP-binding</keyword>
<dbReference type="PATRIC" id="fig|1619026.3.peg.445"/>
<protein>
    <recommendedName>
        <fullName evidence="5">Methionine--tRNA ligase</fullName>
        <ecNumber evidence="4">6.1.1.10</ecNumber>
    </recommendedName>
    <alternativeName>
        <fullName evidence="14">Methionyl-tRNA synthetase</fullName>
    </alternativeName>
</protein>
<dbReference type="GO" id="GO:0005737">
    <property type="term" value="C:cytoplasm"/>
    <property type="evidence" value="ECO:0007669"/>
    <property type="project" value="UniProtKB-SubCell"/>
</dbReference>
<comment type="subcellular location">
    <subcellularLocation>
        <location evidence="2">Cytoplasm</location>
    </subcellularLocation>
</comment>
<dbReference type="Pfam" id="PF01588">
    <property type="entry name" value="tRNA_bind"/>
    <property type="match status" value="1"/>
</dbReference>
<keyword evidence="13 18" id="KW-0030">Aminoacyl-tRNA synthetase</keyword>
<dbReference type="GO" id="GO:0004825">
    <property type="term" value="F:methionine-tRNA ligase activity"/>
    <property type="evidence" value="ECO:0007669"/>
    <property type="project" value="UniProtKB-EC"/>
</dbReference>
<dbReference type="Proteomes" id="UP000034368">
    <property type="component" value="Unassembled WGS sequence"/>
</dbReference>
<comment type="function">
    <text evidence="1">Is required not only for elongation of protein synthesis but also for the initiation of all mRNA translation through initiator tRNA(fMet) aminoacylation.</text>
</comment>
<proteinExistence type="predicted"/>
<evidence type="ECO:0000256" key="7">
    <source>
        <dbReference type="ARBA" id="ARBA00022555"/>
    </source>
</evidence>
<comment type="caution">
    <text evidence="18">The sequence shown here is derived from an EMBL/GenBank/DDBJ whole genome shotgun (WGS) entry which is preliminary data.</text>
</comment>
<dbReference type="InterPro" id="IPR051270">
    <property type="entry name" value="Tyrosine-tRNA_ligase_regulator"/>
</dbReference>
<dbReference type="PANTHER" id="PTHR11586:SF37">
    <property type="entry name" value="TRNA-BINDING DOMAIN-CONTAINING PROTEIN"/>
    <property type="match status" value="1"/>
</dbReference>
<dbReference type="AlphaFoldDB" id="A0A0G1P0R6"/>
<accession>A0A0G1P0R6</accession>
<dbReference type="PROSITE" id="PS50886">
    <property type="entry name" value="TRBD"/>
    <property type="match status" value="1"/>
</dbReference>
<comment type="subunit">
    <text evidence="3">Homodimer.</text>
</comment>
<name>A0A0G1P0R6_9BACT</name>
<evidence type="ECO:0000256" key="15">
    <source>
        <dbReference type="ARBA" id="ARBA00047364"/>
    </source>
</evidence>
<feature type="domain" description="TRNA-binding" evidence="17">
    <location>
        <begin position="6"/>
        <end position="106"/>
    </location>
</feature>
<evidence type="ECO:0000313" key="18">
    <source>
        <dbReference type="EMBL" id="KKT89959.1"/>
    </source>
</evidence>
<gene>
    <name evidence="18" type="ORF">UW90_C0010G0006</name>
</gene>
<evidence type="ECO:0000256" key="9">
    <source>
        <dbReference type="ARBA" id="ARBA00022741"/>
    </source>
</evidence>
<dbReference type="CDD" id="cd02800">
    <property type="entry name" value="tRNA_bind_EcMetRS_like"/>
    <property type="match status" value="1"/>
</dbReference>
<keyword evidence="6" id="KW-0963">Cytoplasm</keyword>
<dbReference type="PANTHER" id="PTHR11586">
    <property type="entry name" value="TRNA-AMINOACYLATION COFACTOR ARC1 FAMILY MEMBER"/>
    <property type="match status" value="1"/>
</dbReference>
<dbReference type="Gene3D" id="2.40.50.140">
    <property type="entry name" value="Nucleic acid-binding proteins"/>
    <property type="match status" value="1"/>
</dbReference>
<dbReference type="GO" id="GO:0005524">
    <property type="term" value="F:ATP binding"/>
    <property type="evidence" value="ECO:0007669"/>
    <property type="project" value="UniProtKB-KW"/>
</dbReference>
<organism evidence="18 19">
    <name type="scientific">Candidatus Yanofskybacteria bacterium GW2011_GWB1_45_11</name>
    <dbReference type="NCBI Taxonomy" id="1619026"/>
    <lineage>
        <taxon>Bacteria</taxon>
        <taxon>Candidatus Yanofskyibacteriota</taxon>
    </lineage>
</organism>
<keyword evidence="12" id="KW-0648">Protein biosynthesis</keyword>
<evidence type="ECO:0000313" key="19">
    <source>
        <dbReference type="Proteomes" id="UP000034368"/>
    </source>
</evidence>
<evidence type="ECO:0000256" key="6">
    <source>
        <dbReference type="ARBA" id="ARBA00022490"/>
    </source>
</evidence>
<dbReference type="InterPro" id="IPR004495">
    <property type="entry name" value="Met-tRNA-synth_bsu_C"/>
</dbReference>
<evidence type="ECO:0000256" key="14">
    <source>
        <dbReference type="ARBA" id="ARBA00030904"/>
    </source>
</evidence>
<keyword evidence="11 16" id="KW-0694">RNA-binding</keyword>
<dbReference type="EMBL" id="LCKD01000010">
    <property type="protein sequence ID" value="KKT89959.1"/>
    <property type="molecule type" value="Genomic_DNA"/>
</dbReference>
<evidence type="ECO:0000256" key="16">
    <source>
        <dbReference type="PROSITE-ProRule" id="PRU00209"/>
    </source>
</evidence>
<dbReference type="GO" id="GO:0000049">
    <property type="term" value="F:tRNA binding"/>
    <property type="evidence" value="ECO:0007669"/>
    <property type="project" value="UniProtKB-UniRule"/>
</dbReference>
<keyword evidence="7 16" id="KW-0820">tRNA-binding</keyword>
<evidence type="ECO:0000256" key="12">
    <source>
        <dbReference type="ARBA" id="ARBA00022917"/>
    </source>
</evidence>
<evidence type="ECO:0000256" key="3">
    <source>
        <dbReference type="ARBA" id="ARBA00011738"/>
    </source>
</evidence>
<dbReference type="NCBIfam" id="TIGR00399">
    <property type="entry name" value="metG_C_term"/>
    <property type="match status" value="1"/>
</dbReference>